<dbReference type="PANTHER" id="PTHR46599:SF3">
    <property type="entry name" value="PIGGYBAC TRANSPOSABLE ELEMENT-DERIVED PROTEIN 4"/>
    <property type="match status" value="1"/>
</dbReference>
<comment type="caution">
    <text evidence="2">The sequence shown here is derived from an EMBL/GenBank/DDBJ whole genome shotgun (WGS) entry which is preliminary data.</text>
</comment>
<dbReference type="Proteomes" id="UP001356427">
    <property type="component" value="Unassembled WGS sequence"/>
</dbReference>
<dbReference type="Pfam" id="PF13843">
    <property type="entry name" value="DDE_Tnp_1_7"/>
    <property type="match status" value="1"/>
</dbReference>
<dbReference type="PANTHER" id="PTHR46599">
    <property type="entry name" value="PIGGYBAC TRANSPOSABLE ELEMENT-DERIVED PROTEIN 4"/>
    <property type="match status" value="1"/>
</dbReference>
<sequence length="215" mass="24492">MNKYTNIETLNKILESDLDQGSDLDNEDCSLEGLDLLLDLVEDAENLDDDVWEPPLPSKRPPPVKALAPLPSLQVHLEVWGQRGDLGLNREVGEAEEEAVEAAQQREMKLRTGGIRSLKMRSQNNLCLNPNDLKAHSCYTNKYGDKKQQGGRKMSWKPVTMGDMLNYISLVIYMGLVKVSRLVDNWSKSPLYWFEFPTSIMSENRFLAINRTLHE</sequence>
<keyword evidence="3" id="KW-1185">Reference proteome</keyword>
<dbReference type="AlphaFoldDB" id="A0AAN8QTU6"/>
<proteinExistence type="predicted"/>
<evidence type="ECO:0000313" key="3">
    <source>
        <dbReference type="Proteomes" id="UP001356427"/>
    </source>
</evidence>
<evidence type="ECO:0000259" key="1">
    <source>
        <dbReference type="Pfam" id="PF13843"/>
    </source>
</evidence>
<name>A0AAN8QTU6_9TELE</name>
<dbReference type="InterPro" id="IPR029526">
    <property type="entry name" value="PGBD"/>
</dbReference>
<accession>A0AAN8QTU6</accession>
<protein>
    <recommendedName>
        <fullName evidence="1">PiggyBac transposable element-derived protein domain-containing protein</fullName>
    </recommendedName>
</protein>
<dbReference type="EMBL" id="JAGTTL010000016">
    <property type="protein sequence ID" value="KAK6310608.1"/>
    <property type="molecule type" value="Genomic_DNA"/>
</dbReference>
<organism evidence="2 3">
    <name type="scientific">Coregonus suidteri</name>
    <dbReference type="NCBI Taxonomy" id="861788"/>
    <lineage>
        <taxon>Eukaryota</taxon>
        <taxon>Metazoa</taxon>
        <taxon>Chordata</taxon>
        <taxon>Craniata</taxon>
        <taxon>Vertebrata</taxon>
        <taxon>Euteleostomi</taxon>
        <taxon>Actinopterygii</taxon>
        <taxon>Neopterygii</taxon>
        <taxon>Teleostei</taxon>
        <taxon>Protacanthopterygii</taxon>
        <taxon>Salmoniformes</taxon>
        <taxon>Salmonidae</taxon>
        <taxon>Coregoninae</taxon>
        <taxon>Coregonus</taxon>
    </lineage>
</organism>
<evidence type="ECO:0000313" key="2">
    <source>
        <dbReference type="EMBL" id="KAK6310608.1"/>
    </source>
</evidence>
<reference evidence="2 3" key="1">
    <citation type="submission" date="2021-04" db="EMBL/GenBank/DDBJ databases">
        <authorList>
            <person name="De Guttry C."/>
            <person name="Zahm M."/>
            <person name="Klopp C."/>
            <person name="Cabau C."/>
            <person name="Louis A."/>
            <person name="Berthelot C."/>
            <person name="Parey E."/>
            <person name="Roest Crollius H."/>
            <person name="Montfort J."/>
            <person name="Robinson-Rechavi M."/>
            <person name="Bucao C."/>
            <person name="Bouchez O."/>
            <person name="Gislard M."/>
            <person name="Lluch J."/>
            <person name="Milhes M."/>
            <person name="Lampietro C."/>
            <person name="Lopez Roques C."/>
            <person name="Donnadieu C."/>
            <person name="Braasch I."/>
            <person name="Desvignes T."/>
            <person name="Postlethwait J."/>
            <person name="Bobe J."/>
            <person name="Wedekind C."/>
            <person name="Guiguen Y."/>
        </authorList>
    </citation>
    <scope>NUCLEOTIDE SEQUENCE [LARGE SCALE GENOMIC DNA]</scope>
    <source>
        <strain evidence="2">Cs_M1</strain>
        <tissue evidence="2">Blood</tissue>
    </source>
</reference>
<feature type="domain" description="PiggyBac transposable element-derived protein" evidence="1">
    <location>
        <begin position="139"/>
        <end position="214"/>
    </location>
</feature>
<gene>
    <name evidence="2" type="ORF">J4Q44_G00186630</name>
</gene>